<dbReference type="InterPro" id="IPR005019">
    <property type="entry name" value="Adenine_glyco"/>
</dbReference>
<accession>A0A3S9XG09</accession>
<dbReference type="EC" id="3.2.2.20" evidence="8"/>
<keyword evidence="1 9" id="KW-0479">Metal-binding</keyword>
<dbReference type="Gene3D" id="1.10.340.30">
    <property type="entry name" value="Hypothetical protein, domain 2"/>
    <property type="match status" value="1"/>
</dbReference>
<keyword evidence="2" id="KW-0227">DNA damage</keyword>
<dbReference type="PANTHER" id="PTHR30037:SF4">
    <property type="entry name" value="DNA-3-METHYLADENINE GLYCOSYLASE I"/>
    <property type="match status" value="1"/>
</dbReference>
<proteinExistence type="predicted"/>
<comment type="catalytic activity">
    <reaction evidence="6">
        <text>Hydrolysis of alkylated DNA, releasing 3-methyladenine.</text>
        <dbReference type="EC" id="3.2.2.20"/>
    </reaction>
</comment>
<evidence type="ECO:0000256" key="7">
    <source>
        <dbReference type="ARBA" id="ARBA00057608"/>
    </source>
</evidence>
<evidence type="ECO:0000256" key="3">
    <source>
        <dbReference type="ARBA" id="ARBA00022801"/>
    </source>
</evidence>
<dbReference type="GO" id="GO:0046872">
    <property type="term" value="F:metal ion binding"/>
    <property type="evidence" value="ECO:0007669"/>
    <property type="project" value="UniProtKB-KW"/>
</dbReference>
<dbReference type="KEGG" id="emo:DM558_11530"/>
<dbReference type="EMBL" id="CP029822">
    <property type="protein sequence ID" value="AZS51363.1"/>
    <property type="molecule type" value="Genomic_DNA"/>
</dbReference>
<dbReference type="PANTHER" id="PTHR30037">
    <property type="entry name" value="DNA-3-METHYLADENINE GLYCOSYLASE 1"/>
    <property type="match status" value="1"/>
</dbReference>
<dbReference type="NCBIfam" id="TIGR00624">
    <property type="entry name" value="tag"/>
    <property type="match status" value="1"/>
</dbReference>
<evidence type="ECO:0000256" key="4">
    <source>
        <dbReference type="ARBA" id="ARBA00022833"/>
    </source>
</evidence>
<dbReference type="Proteomes" id="UP000273143">
    <property type="component" value="Chromosome"/>
</dbReference>
<feature type="binding site" evidence="9">
    <location>
        <position position="178"/>
    </location>
    <ligand>
        <name>Zn(2+)</name>
        <dbReference type="ChEBI" id="CHEBI:29105"/>
    </ligand>
</feature>
<organism evidence="10 11">
    <name type="scientific">Entomomonas moraniae</name>
    <dbReference type="NCBI Taxonomy" id="2213226"/>
    <lineage>
        <taxon>Bacteria</taxon>
        <taxon>Pseudomonadati</taxon>
        <taxon>Pseudomonadota</taxon>
        <taxon>Gammaproteobacteria</taxon>
        <taxon>Pseudomonadales</taxon>
        <taxon>Pseudomonadaceae</taxon>
        <taxon>Entomomonas</taxon>
    </lineage>
</organism>
<evidence type="ECO:0000256" key="1">
    <source>
        <dbReference type="ARBA" id="ARBA00022723"/>
    </source>
</evidence>
<evidence type="ECO:0000256" key="8">
    <source>
        <dbReference type="ARBA" id="ARBA00066766"/>
    </source>
</evidence>
<dbReference type="InterPro" id="IPR004597">
    <property type="entry name" value="Tag"/>
</dbReference>
<dbReference type="SUPFAM" id="SSF48150">
    <property type="entry name" value="DNA-glycosylase"/>
    <property type="match status" value="1"/>
</dbReference>
<dbReference type="GO" id="GO:0006284">
    <property type="term" value="P:base-excision repair"/>
    <property type="evidence" value="ECO:0007669"/>
    <property type="project" value="InterPro"/>
</dbReference>
<name>A0A3S9XG09_9GAMM</name>
<dbReference type="AlphaFoldDB" id="A0A3S9XG09"/>
<evidence type="ECO:0000256" key="6">
    <source>
        <dbReference type="ARBA" id="ARBA00052558"/>
    </source>
</evidence>
<evidence type="ECO:0000256" key="2">
    <source>
        <dbReference type="ARBA" id="ARBA00022763"/>
    </source>
</evidence>
<sequence>MNNQTRCFWCTADPEYTAYHDTEWGQPCYDEHKLFEMLLLEGFQAGLSWITVLKKRARYRQVLFDFDPQKIATMSDEYIEILMQDEQIIRNRLKLKAARKNAQAWLKLNNPVSIIWSFVGGSPQINHFKAHTEIPVMTKSSQEMSKALKKMGFSFVGPTICYAYMQAIGMVMDHTTDCFMYQRCVDKAVV</sequence>
<keyword evidence="5" id="KW-0234">DNA repair</keyword>
<dbReference type="InterPro" id="IPR011257">
    <property type="entry name" value="DNA_glycosylase"/>
</dbReference>
<comment type="function">
    <text evidence="7">Hydrolysis of the deoxyribose N-glycosidic bond to excise 3-methyladenine from the damaged DNA polymer formed by alkylation lesions.</text>
</comment>
<keyword evidence="4 9" id="KW-0862">Zinc</keyword>
<dbReference type="RefSeq" id="WP_127164121.1">
    <property type="nucleotide sequence ID" value="NZ_CP029822.1"/>
</dbReference>
<evidence type="ECO:0000313" key="11">
    <source>
        <dbReference type="Proteomes" id="UP000273143"/>
    </source>
</evidence>
<protein>
    <recommendedName>
        <fullName evidence="8">DNA-3-methyladenine glycosylase I</fullName>
        <ecNumber evidence="8">3.2.2.20</ecNumber>
    </recommendedName>
</protein>
<feature type="binding site" evidence="9">
    <location>
        <position position="20"/>
    </location>
    <ligand>
        <name>Zn(2+)</name>
        <dbReference type="ChEBI" id="CHEBI:29105"/>
    </ligand>
</feature>
<evidence type="ECO:0000256" key="5">
    <source>
        <dbReference type="ARBA" id="ARBA00023204"/>
    </source>
</evidence>
<reference evidence="11" key="1">
    <citation type="submission" date="2018-06" db="EMBL/GenBank/DDBJ databases">
        <title>Complete genome of Pseudomonas insecticola strain QZS01.</title>
        <authorList>
            <person name="Wang J."/>
            <person name="Su Q."/>
        </authorList>
    </citation>
    <scope>NUCLEOTIDE SEQUENCE [LARGE SCALE GENOMIC DNA]</scope>
    <source>
        <strain evidence="11">QZS01</strain>
    </source>
</reference>
<dbReference type="FunFam" id="1.10.340.30:FF:000009">
    <property type="entry name" value="DNA-3-methyladenine glycosylase I"/>
    <property type="match status" value="1"/>
</dbReference>
<keyword evidence="3" id="KW-0378">Hydrolase</keyword>
<gene>
    <name evidence="10" type="ORF">DM558_11530</name>
</gene>
<dbReference type="InterPro" id="IPR052891">
    <property type="entry name" value="DNA-3mA_glycosylase"/>
</dbReference>
<evidence type="ECO:0000256" key="9">
    <source>
        <dbReference type="PIRSR" id="PIRSR604597-1"/>
    </source>
</evidence>
<evidence type="ECO:0000313" key="10">
    <source>
        <dbReference type="EMBL" id="AZS51363.1"/>
    </source>
</evidence>
<feature type="binding site" evidence="9">
    <location>
        <position position="174"/>
    </location>
    <ligand>
        <name>Zn(2+)</name>
        <dbReference type="ChEBI" id="CHEBI:29105"/>
    </ligand>
</feature>
<dbReference type="Pfam" id="PF03352">
    <property type="entry name" value="Adenine_glyco"/>
    <property type="match status" value="1"/>
</dbReference>
<dbReference type="GO" id="GO:0008725">
    <property type="term" value="F:DNA-3-methyladenine glycosylase activity"/>
    <property type="evidence" value="ECO:0007669"/>
    <property type="project" value="UniProtKB-EC"/>
</dbReference>
<keyword evidence="11" id="KW-1185">Reference proteome</keyword>
<feature type="binding site" evidence="9">
    <location>
        <position position="7"/>
    </location>
    <ligand>
        <name>Zn(2+)</name>
        <dbReference type="ChEBI" id="CHEBI:29105"/>
    </ligand>
</feature>